<protein>
    <submittedName>
        <fullName evidence="1">Uncharacterized protein</fullName>
    </submittedName>
</protein>
<accession>A0A5B2XGT3</accession>
<keyword evidence="2" id="KW-1185">Reference proteome</keyword>
<evidence type="ECO:0000313" key="2">
    <source>
        <dbReference type="Proteomes" id="UP000323454"/>
    </source>
</evidence>
<comment type="caution">
    <text evidence="1">The sequence shown here is derived from an EMBL/GenBank/DDBJ whole genome shotgun (WGS) entry which is preliminary data.</text>
</comment>
<proteinExistence type="predicted"/>
<dbReference type="AlphaFoldDB" id="A0A5B2XGT3"/>
<dbReference type="RefSeq" id="WP_149849429.1">
    <property type="nucleotide sequence ID" value="NZ_VUOB01000019.1"/>
</dbReference>
<dbReference type="OrthoDB" id="3697497at2"/>
<dbReference type="EMBL" id="VUOB01000019">
    <property type="protein sequence ID" value="KAA2263007.1"/>
    <property type="molecule type" value="Genomic_DNA"/>
</dbReference>
<evidence type="ECO:0000313" key="1">
    <source>
        <dbReference type="EMBL" id="KAA2263007.1"/>
    </source>
</evidence>
<dbReference type="Proteomes" id="UP000323454">
    <property type="component" value="Unassembled WGS sequence"/>
</dbReference>
<gene>
    <name evidence="1" type="ORF">F0L68_11145</name>
</gene>
<reference evidence="1 2" key="2">
    <citation type="submission" date="2019-09" db="EMBL/GenBank/DDBJ databases">
        <authorList>
            <person name="Jin C."/>
        </authorList>
    </citation>
    <scope>NUCLEOTIDE SEQUENCE [LARGE SCALE GENOMIC DNA]</scope>
    <source>
        <strain evidence="1 2">AN110305</strain>
    </source>
</reference>
<reference evidence="1 2" key="1">
    <citation type="submission" date="2019-09" db="EMBL/GenBank/DDBJ databases">
        <title>Goodfellowia gen. nov., a new genus of the Pseudonocardineae related to Actinoalloteichus, containing Goodfellowia coeruleoviolacea gen. nov., comb. nov. gen. nov., comb. nov.</title>
        <authorList>
            <person name="Labeda D."/>
        </authorList>
    </citation>
    <scope>NUCLEOTIDE SEQUENCE [LARGE SCALE GENOMIC DNA]</scope>
    <source>
        <strain evidence="1 2">AN110305</strain>
    </source>
</reference>
<name>A0A5B2XGT3_9PSEU</name>
<sequence>MTSIEEVRTSLEQVRELLAEMYRGAESAKALLDDAVSILAESSLNHQESLLPAEFGNASEKLVDLLTLFARNMGTVEGLTARL</sequence>
<organism evidence="1 2">
    <name type="scientific">Solihabitans fulvus</name>
    <dbReference type="NCBI Taxonomy" id="1892852"/>
    <lineage>
        <taxon>Bacteria</taxon>
        <taxon>Bacillati</taxon>
        <taxon>Actinomycetota</taxon>
        <taxon>Actinomycetes</taxon>
        <taxon>Pseudonocardiales</taxon>
        <taxon>Pseudonocardiaceae</taxon>
        <taxon>Solihabitans</taxon>
    </lineage>
</organism>